<dbReference type="Proteomes" id="UP000260680">
    <property type="component" value="Unassembled WGS sequence"/>
</dbReference>
<dbReference type="CDD" id="cd04301">
    <property type="entry name" value="NAT_SF"/>
    <property type="match status" value="1"/>
</dbReference>
<proteinExistence type="predicted"/>
<organism evidence="4 5">
    <name type="scientific">Lacrimispora amygdalina</name>
    <dbReference type="NCBI Taxonomy" id="253257"/>
    <lineage>
        <taxon>Bacteria</taxon>
        <taxon>Bacillati</taxon>
        <taxon>Bacillota</taxon>
        <taxon>Clostridia</taxon>
        <taxon>Lachnospirales</taxon>
        <taxon>Lachnospiraceae</taxon>
        <taxon>Lacrimispora</taxon>
    </lineage>
</organism>
<feature type="domain" description="N-acetyltransferase" evidence="3">
    <location>
        <begin position="1"/>
        <end position="139"/>
    </location>
</feature>
<dbReference type="InterPro" id="IPR000182">
    <property type="entry name" value="GNAT_dom"/>
</dbReference>
<protein>
    <submittedName>
        <fullName evidence="4">N-acetyltransferase</fullName>
    </submittedName>
</protein>
<sequence>MEFEMQENVLTVKDYQKLRTSAGWSELPEQQIETALKNSLFTIAVKYQEQVVAMGRLVGDGCYICYIQDLVVLPEYQGKGIGKYMIERLVSYVREQGIPDTNITLGLFAAIGKEGFYQKQGFHIRPNDHRGAGMEIILPVHQDTGA</sequence>
<dbReference type="RefSeq" id="WP_117416973.1">
    <property type="nucleotide sequence ID" value="NZ_QOHO01000029.1"/>
</dbReference>
<evidence type="ECO:0000256" key="1">
    <source>
        <dbReference type="ARBA" id="ARBA00022679"/>
    </source>
</evidence>
<evidence type="ECO:0000313" key="5">
    <source>
        <dbReference type="Proteomes" id="UP000260680"/>
    </source>
</evidence>
<dbReference type="InterPro" id="IPR016181">
    <property type="entry name" value="Acyl_CoA_acyltransferase"/>
</dbReference>
<dbReference type="InterPro" id="IPR045039">
    <property type="entry name" value="NSI-like"/>
</dbReference>
<dbReference type="GO" id="GO:0005737">
    <property type="term" value="C:cytoplasm"/>
    <property type="evidence" value="ECO:0007669"/>
    <property type="project" value="TreeGrafter"/>
</dbReference>
<dbReference type="GO" id="GO:0008080">
    <property type="term" value="F:N-acetyltransferase activity"/>
    <property type="evidence" value="ECO:0007669"/>
    <property type="project" value="InterPro"/>
</dbReference>
<dbReference type="PROSITE" id="PS51186">
    <property type="entry name" value="GNAT"/>
    <property type="match status" value="1"/>
</dbReference>
<keyword evidence="1" id="KW-0808">Transferase</keyword>
<name>A0A3E2NDE1_9FIRM</name>
<dbReference type="EMBL" id="QOHO01000029">
    <property type="protein sequence ID" value="RFZ79037.1"/>
    <property type="molecule type" value="Genomic_DNA"/>
</dbReference>
<dbReference type="Gene3D" id="3.40.630.30">
    <property type="match status" value="1"/>
</dbReference>
<reference evidence="4 5" key="1">
    <citation type="submission" date="2018-07" db="EMBL/GenBank/DDBJ databases">
        <title>New species, Clostridium PI-S10-A1B.</title>
        <authorList>
            <person name="Krishna G."/>
            <person name="Summeta K."/>
            <person name="Shikha S."/>
            <person name="Prabhu P.B."/>
            <person name="Suresh K."/>
        </authorList>
    </citation>
    <scope>NUCLEOTIDE SEQUENCE [LARGE SCALE GENOMIC DNA]</scope>
    <source>
        <strain evidence="4 5">PI-S10-A1B</strain>
    </source>
</reference>
<dbReference type="OrthoDB" id="9775804at2"/>
<gene>
    <name evidence="4" type="ORF">DS742_10595</name>
</gene>
<keyword evidence="2" id="KW-0012">Acyltransferase</keyword>
<comment type="caution">
    <text evidence="4">The sequence shown here is derived from an EMBL/GenBank/DDBJ whole genome shotgun (WGS) entry which is preliminary data.</text>
</comment>
<dbReference type="Pfam" id="PF00583">
    <property type="entry name" value="Acetyltransf_1"/>
    <property type="match status" value="1"/>
</dbReference>
<accession>A0A3E2NDE1</accession>
<dbReference type="PANTHER" id="PTHR43626">
    <property type="entry name" value="ACYL-COA N-ACYLTRANSFERASE"/>
    <property type="match status" value="1"/>
</dbReference>
<dbReference type="PANTHER" id="PTHR43626:SF4">
    <property type="entry name" value="GCN5-RELATED N-ACETYLTRANSFERASE 2, CHLOROPLASTIC"/>
    <property type="match status" value="1"/>
</dbReference>
<evidence type="ECO:0000256" key="2">
    <source>
        <dbReference type="ARBA" id="ARBA00023315"/>
    </source>
</evidence>
<dbReference type="AlphaFoldDB" id="A0A3E2NDE1"/>
<evidence type="ECO:0000313" key="4">
    <source>
        <dbReference type="EMBL" id="RFZ79037.1"/>
    </source>
</evidence>
<evidence type="ECO:0000259" key="3">
    <source>
        <dbReference type="PROSITE" id="PS51186"/>
    </source>
</evidence>
<dbReference type="SUPFAM" id="SSF55729">
    <property type="entry name" value="Acyl-CoA N-acyltransferases (Nat)"/>
    <property type="match status" value="1"/>
</dbReference>